<keyword evidence="3" id="KW-0804">Transcription</keyword>
<gene>
    <name evidence="8" type="ORF">GPM918_LOCUS4809</name>
    <name evidence="9" type="ORF">OVA965_LOCUS7775</name>
    <name evidence="10" type="ORF">SRO942_LOCUS4810</name>
    <name evidence="11" type="ORF">TMI583_LOCUS7770</name>
</gene>
<evidence type="ECO:0000313" key="10">
    <source>
        <dbReference type="EMBL" id="CAF3613005.1"/>
    </source>
</evidence>
<protein>
    <recommendedName>
        <fullName evidence="7">BHLH domain-containing protein</fullName>
    </recommendedName>
</protein>
<accession>A0A813UP72</accession>
<feature type="coiled-coil region" evidence="5">
    <location>
        <begin position="210"/>
        <end position="237"/>
    </location>
</feature>
<evidence type="ECO:0000256" key="6">
    <source>
        <dbReference type="SAM" id="MobiDB-lite"/>
    </source>
</evidence>
<dbReference type="AlphaFoldDB" id="A0A813UP72"/>
<evidence type="ECO:0000256" key="1">
    <source>
        <dbReference type="ARBA" id="ARBA00004123"/>
    </source>
</evidence>
<feature type="domain" description="BHLH" evidence="7">
    <location>
        <begin position="143"/>
        <end position="196"/>
    </location>
</feature>
<dbReference type="CDD" id="cd11396">
    <property type="entry name" value="bHLHzip_USF"/>
    <property type="match status" value="1"/>
</dbReference>
<evidence type="ECO:0000256" key="2">
    <source>
        <dbReference type="ARBA" id="ARBA00023015"/>
    </source>
</evidence>
<keyword evidence="4" id="KW-0539">Nucleus</keyword>
<dbReference type="GO" id="GO:0000978">
    <property type="term" value="F:RNA polymerase II cis-regulatory region sequence-specific DNA binding"/>
    <property type="evidence" value="ECO:0007669"/>
    <property type="project" value="TreeGrafter"/>
</dbReference>
<dbReference type="SUPFAM" id="SSF47459">
    <property type="entry name" value="HLH, helix-loop-helix DNA-binding domain"/>
    <property type="match status" value="1"/>
</dbReference>
<dbReference type="EMBL" id="CAJOBA010002527">
    <property type="protein sequence ID" value="CAF3648669.1"/>
    <property type="molecule type" value="Genomic_DNA"/>
</dbReference>
<dbReference type="GO" id="GO:0005634">
    <property type="term" value="C:nucleus"/>
    <property type="evidence" value="ECO:0007669"/>
    <property type="project" value="UniProtKB-SubCell"/>
</dbReference>
<evidence type="ECO:0000256" key="3">
    <source>
        <dbReference type="ARBA" id="ARBA00023163"/>
    </source>
</evidence>
<reference evidence="8" key="1">
    <citation type="submission" date="2021-02" db="EMBL/GenBank/DDBJ databases">
        <authorList>
            <person name="Nowell W R."/>
        </authorList>
    </citation>
    <scope>NUCLEOTIDE SEQUENCE</scope>
</reference>
<dbReference type="EMBL" id="CAJNOQ010000665">
    <property type="protein sequence ID" value="CAF0826181.1"/>
    <property type="molecule type" value="Genomic_DNA"/>
</dbReference>
<evidence type="ECO:0000313" key="9">
    <source>
        <dbReference type="EMBL" id="CAF0863915.1"/>
    </source>
</evidence>
<name>A0A813UP72_9BILA</name>
<dbReference type="Proteomes" id="UP000663829">
    <property type="component" value="Unassembled WGS sequence"/>
</dbReference>
<dbReference type="Proteomes" id="UP000681722">
    <property type="component" value="Unassembled WGS sequence"/>
</dbReference>
<dbReference type="Proteomes" id="UP000682733">
    <property type="component" value="Unassembled WGS sequence"/>
</dbReference>
<dbReference type="InterPro" id="IPR051732">
    <property type="entry name" value="USF"/>
</dbReference>
<evidence type="ECO:0000256" key="4">
    <source>
        <dbReference type="ARBA" id="ARBA00023242"/>
    </source>
</evidence>
<dbReference type="SMART" id="SM00353">
    <property type="entry name" value="HLH"/>
    <property type="match status" value="1"/>
</dbReference>
<evidence type="ECO:0000313" key="11">
    <source>
        <dbReference type="EMBL" id="CAF3648669.1"/>
    </source>
</evidence>
<dbReference type="PANTHER" id="PTHR46117:SF3">
    <property type="entry name" value="FI24210P1"/>
    <property type="match status" value="1"/>
</dbReference>
<feature type="region of interest" description="Disordered" evidence="6">
    <location>
        <begin position="123"/>
        <end position="152"/>
    </location>
</feature>
<dbReference type="InterPro" id="IPR011598">
    <property type="entry name" value="bHLH_dom"/>
</dbReference>
<organism evidence="8 12">
    <name type="scientific">Didymodactylos carnosus</name>
    <dbReference type="NCBI Taxonomy" id="1234261"/>
    <lineage>
        <taxon>Eukaryota</taxon>
        <taxon>Metazoa</taxon>
        <taxon>Spiralia</taxon>
        <taxon>Gnathifera</taxon>
        <taxon>Rotifera</taxon>
        <taxon>Eurotatoria</taxon>
        <taxon>Bdelloidea</taxon>
        <taxon>Philodinida</taxon>
        <taxon>Philodinidae</taxon>
        <taxon>Didymodactylos</taxon>
    </lineage>
</organism>
<evidence type="ECO:0000313" key="12">
    <source>
        <dbReference type="Proteomes" id="UP000663829"/>
    </source>
</evidence>
<sequence>MTITLSRNVTGISQITSELGSNRNISPLSMFTTLSNTILPSRANTSSIPSVTLPSQVLSGLQLAVDNNNNMQQQQHHNHHNNHTASKFALVPSIGTNGSGFFIMMPTEDVSSLSEQLSDNKFSIPQEEDDEEEERLPKVGQEKRRATHNEVERRRRDRINQHIQQLAKLIPDCSTYVKSQSKTAVLEKTIQYVHELRTANQTLAKQGLAADRILQENDSLKDRIRLLQGENDMLKSLLAKGSLLCEHAESNM</sequence>
<evidence type="ECO:0000256" key="5">
    <source>
        <dbReference type="SAM" id="Coils"/>
    </source>
</evidence>
<keyword evidence="12" id="KW-1185">Reference proteome</keyword>
<evidence type="ECO:0000313" key="8">
    <source>
        <dbReference type="EMBL" id="CAF0826181.1"/>
    </source>
</evidence>
<keyword evidence="2" id="KW-0805">Transcription regulation</keyword>
<dbReference type="GO" id="GO:0046983">
    <property type="term" value="F:protein dimerization activity"/>
    <property type="evidence" value="ECO:0007669"/>
    <property type="project" value="InterPro"/>
</dbReference>
<feature type="compositionally biased region" description="Basic and acidic residues" evidence="6">
    <location>
        <begin position="135"/>
        <end position="152"/>
    </location>
</feature>
<dbReference type="Proteomes" id="UP000677228">
    <property type="component" value="Unassembled WGS sequence"/>
</dbReference>
<dbReference type="PROSITE" id="PS50888">
    <property type="entry name" value="BHLH"/>
    <property type="match status" value="1"/>
</dbReference>
<dbReference type="EMBL" id="CAJNOK010002527">
    <property type="protein sequence ID" value="CAF0863915.1"/>
    <property type="molecule type" value="Genomic_DNA"/>
</dbReference>
<dbReference type="PANTHER" id="PTHR46117">
    <property type="entry name" value="FI24210P1"/>
    <property type="match status" value="1"/>
</dbReference>
<keyword evidence="5" id="KW-0175">Coiled coil</keyword>
<dbReference type="EMBL" id="CAJOBC010000665">
    <property type="protein sequence ID" value="CAF3613005.1"/>
    <property type="molecule type" value="Genomic_DNA"/>
</dbReference>
<comment type="caution">
    <text evidence="8">The sequence shown here is derived from an EMBL/GenBank/DDBJ whole genome shotgun (WGS) entry which is preliminary data.</text>
</comment>
<dbReference type="Gene3D" id="4.10.280.10">
    <property type="entry name" value="Helix-loop-helix DNA-binding domain"/>
    <property type="match status" value="1"/>
</dbReference>
<proteinExistence type="predicted"/>
<dbReference type="InterPro" id="IPR036638">
    <property type="entry name" value="HLH_DNA-bd_sf"/>
</dbReference>
<dbReference type="GO" id="GO:0000981">
    <property type="term" value="F:DNA-binding transcription factor activity, RNA polymerase II-specific"/>
    <property type="evidence" value="ECO:0007669"/>
    <property type="project" value="TreeGrafter"/>
</dbReference>
<evidence type="ECO:0000259" key="7">
    <source>
        <dbReference type="PROSITE" id="PS50888"/>
    </source>
</evidence>
<dbReference type="Pfam" id="PF00010">
    <property type="entry name" value="HLH"/>
    <property type="match status" value="1"/>
</dbReference>
<dbReference type="OrthoDB" id="690068at2759"/>
<comment type="subcellular location">
    <subcellularLocation>
        <location evidence="1">Nucleus</location>
    </subcellularLocation>
</comment>